<accession>A0A0C9WSP5</accession>
<feature type="compositionally biased region" description="Low complexity" evidence="1">
    <location>
        <begin position="60"/>
        <end position="81"/>
    </location>
</feature>
<dbReference type="HOGENOM" id="CLU_2574225_0_0_1"/>
<sequence length="81" mass="8726">MYVEKDLPVRLFGGGTMSNRAQRSSTRRGRRRKNVQELTPTSSTTNFSLPSPSPSPSPLFLPSSSPAASQPTPSSPQTSPH</sequence>
<evidence type="ECO:0000313" key="2">
    <source>
        <dbReference type="EMBL" id="KIJ94785.1"/>
    </source>
</evidence>
<gene>
    <name evidence="2" type="ORF">K443DRAFT_683473</name>
</gene>
<keyword evidence="3" id="KW-1185">Reference proteome</keyword>
<dbReference type="Proteomes" id="UP000054477">
    <property type="component" value="Unassembled WGS sequence"/>
</dbReference>
<name>A0A0C9WSP5_9AGAR</name>
<reference evidence="3" key="2">
    <citation type="submission" date="2015-01" db="EMBL/GenBank/DDBJ databases">
        <title>Evolutionary Origins and Diversification of the Mycorrhizal Mutualists.</title>
        <authorList>
            <consortium name="DOE Joint Genome Institute"/>
            <consortium name="Mycorrhizal Genomics Consortium"/>
            <person name="Kohler A."/>
            <person name="Kuo A."/>
            <person name="Nagy L.G."/>
            <person name="Floudas D."/>
            <person name="Copeland A."/>
            <person name="Barry K.W."/>
            <person name="Cichocki N."/>
            <person name="Veneault-Fourrey C."/>
            <person name="LaButti K."/>
            <person name="Lindquist E.A."/>
            <person name="Lipzen A."/>
            <person name="Lundell T."/>
            <person name="Morin E."/>
            <person name="Murat C."/>
            <person name="Riley R."/>
            <person name="Ohm R."/>
            <person name="Sun H."/>
            <person name="Tunlid A."/>
            <person name="Henrissat B."/>
            <person name="Grigoriev I.V."/>
            <person name="Hibbett D.S."/>
            <person name="Martin F."/>
        </authorList>
    </citation>
    <scope>NUCLEOTIDE SEQUENCE [LARGE SCALE GENOMIC DNA]</scope>
    <source>
        <strain evidence="3">LaAM-08-1</strain>
    </source>
</reference>
<proteinExistence type="predicted"/>
<feature type="region of interest" description="Disordered" evidence="1">
    <location>
        <begin position="1"/>
        <end position="81"/>
    </location>
</feature>
<dbReference type="EMBL" id="KN838778">
    <property type="protein sequence ID" value="KIJ94785.1"/>
    <property type="molecule type" value="Genomic_DNA"/>
</dbReference>
<evidence type="ECO:0000313" key="3">
    <source>
        <dbReference type="Proteomes" id="UP000054477"/>
    </source>
</evidence>
<reference evidence="2 3" key="1">
    <citation type="submission" date="2014-04" db="EMBL/GenBank/DDBJ databases">
        <authorList>
            <consortium name="DOE Joint Genome Institute"/>
            <person name="Kuo A."/>
            <person name="Kohler A."/>
            <person name="Nagy L.G."/>
            <person name="Floudas D."/>
            <person name="Copeland A."/>
            <person name="Barry K.W."/>
            <person name="Cichocki N."/>
            <person name="Veneault-Fourrey C."/>
            <person name="LaButti K."/>
            <person name="Lindquist E.A."/>
            <person name="Lipzen A."/>
            <person name="Lundell T."/>
            <person name="Morin E."/>
            <person name="Murat C."/>
            <person name="Sun H."/>
            <person name="Tunlid A."/>
            <person name="Henrissat B."/>
            <person name="Grigoriev I.V."/>
            <person name="Hibbett D.S."/>
            <person name="Martin F."/>
            <person name="Nordberg H.P."/>
            <person name="Cantor M.N."/>
            <person name="Hua S.X."/>
        </authorList>
    </citation>
    <scope>NUCLEOTIDE SEQUENCE [LARGE SCALE GENOMIC DNA]</scope>
    <source>
        <strain evidence="2 3">LaAM-08-1</strain>
    </source>
</reference>
<feature type="compositionally biased region" description="Low complexity" evidence="1">
    <location>
        <begin position="38"/>
        <end position="50"/>
    </location>
</feature>
<dbReference type="AlphaFoldDB" id="A0A0C9WSP5"/>
<evidence type="ECO:0000256" key="1">
    <source>
        <dbReference type="SAM" id="MobiDB-lite"/>
    </source>
</evidence>
<organism evidence="2 3">
    <name type="scientific">Laccaria amethystina LaAM-08-1</name>
    <dbReference type="NCBI Taxonomy" id="1095629"/>
    <lineage>
        <taxon>Eukaryota</taxon>
        <taxon>Fungi</taxon>
        <taxon>Dikarya</taxon>
        <taxon>Basidiomycota</taxon>
        <taxon>Agaricomycotina</taxon>
        <taxon>Agaricomycetes</taxon>
        <taxon>Agaricomycetidae</taxon>
        <taxon>Agaricales</taxon>
        <taxon>Agaricineae</taxon>
        <taxon>Hydnangiaceae</taxon>
        <taxon>Laccaria</taxon>
    </lineage>
</organism>
<protein>
    <submittedName>
        <fullName evidence="2">Uncharacterized protein</fullName>
    </submittedName>
</protein>